<dbReference type="Pfam" id="PF00781">
    <property type="entry name" value="DAGK_cat"/>
    <property type="match status" value="1"/>
</dbReference>
<evidence type="ECO:0000313" key="27">
    <source>
        <dbReference type="EnsemblMetazoa" id="XP_028517687.1"/>
    </source>
</evidence>
<dbReference type="FunFam" id="3.40.50.10330:FF:000002">
    <property type="entry name" value="Diacylglycerol kinase"/>
    <property type="match status" value="1"/>
</dbReference>
<dbReference type="InterPro" id="IPR000756">
    <property type="entry name" value="Diacylglycerol_kin_accessory"/>
</dbReference>
<comment type="subcellular location">
    <subcellularLocation>
        <location evidence="2">Cell membrane</location>
    </subcellularLocation>
    <subcellularLocation>
        <location evidence="3">Cell projection</location>
    </subcellularLocation>
    <subcellularLocation>
        <location evidence="4">Cytoplasm</location>
        <location evidence="4">Cytosol</location>
    </subcellularLocation>
    <subcellularLocation>
        <location evidence="1">Nucleus</location>
    </subcellularLocation>
</comment>
<dbReference type="PROSITE" id="PS50146">
    <property type="entry name" value="DAGK"/>
    <property type="match status" value="1"/>
</dbReference>
<organism evidence="27 28">
    <name type="scientific">Exaiptasia diaphana</name>
    <name type="common">Tropical sea anemone</name>
    <name type="synonym">Aiptasia pulchella</name>
    <dbReference type="NCBI Taxonomy" id="2652724"/>
    <lineage>
        <taxon>Eukaryota</taxon>
        <taxon>Metazoa</taxon>
        <taxon>Cnidaria</taxon>
        <taxon>Anthozoa</taxon>
        <taxon>Hexacorallia</taxon>
        <taxon>Actiniaria</taxon>
        <taxon>Aiptasiidae</taxon>
        <taxon>Exaiptasia</taxon>
    </lineage>
</organism>
<evidence type="ECO:0000256" key="24">
    <source>
        <dbReference type="RuleBase" id="RU361128"/>
    </source>
</evidence>
<keyword evidence="12 24" id="KW-0418">Kinase</keyword>
<evidence type="ECO:0000256" key="6">
    <source>
        <dbReference type="ARBA" id="ARBA00009280"/>
    </source>
</evidence>
<dbReference type="GO" id="GO:0005886">
    <property type="term" value="C:plasma membrane"/>
    <property type="evidence" value="ECO:0007669"/>
    <property type="project" value="UniProtKB-SubCell"/>
</dbReference>
<evidence type="ECO:0000313" key="28">
    <source>
        <dbReference type="Proteomes" id="UP000887567"/>
    </source>
</evidence>
<feature type="region of interest" description="Disordered" evidence="25">
    <location>
        <begin position="28"/>
        <end position="86"/>
    </location>
</feature>
<evidence type="ECO:0000256" key="10">
    <source>
        <dbReference type="ARBA" id="ARBA00022737"/>
    </source>
</evidence>
<evidence type="ECO:0000256" key="9">
    <source>
        <dbReference type="ARBA" id="ARBA00022679"/>
    </source>
</evidence>
<dbReference type="EnsemblMetazoa" id="XM_028661886.1">
    <property type="protein sequence ID" value="XP_028517687.1"/>
    <property type="gene ID" value="LOC110248113"/>
</dbReference>
<proteinExistence type="inferred from homology"/>
<dbReference type="InterPro" id="IPR056383">
    <property type="entry name" value="DGKI-like_dom"/>
</dbReference>
<evidence type="ECO:0000256" key="8">
    <source>
        <dbReference type="ARBA" id="ARBA00022490"/>
    </source>
</evidence>
<dbReference type="InterPro" id="IPR036770">
    <property type="entry name" value="Ankyrin_rpt-contain_sf"/>
</dbReference>
<comment type="catalytic activity">
    <reaction evidence="21">
        <text>a 1,2-diacyl-sn-glycerol + ATP = a 1,2-diacyl-sn-glycero-3-phosphate + ADP + H(+)</text>
        <dbReference type="Rhea" id="RHEA:10272"/>
        <dbReference type="ChEBI" id="CHEBI:15378"/>
        <dbReference type="ChEBI" id="CHEBI:17815"/>
        <dbReference type="ChEBI" id="CHEBI:30616"/>
        <dbReference type="ChEBI" id="CHEBI:58608"/>
        <dbReference type="ChEBI" id="CHEBI:456216"/>
        <dbReference type="EC" id="2.7.1.107"/>
    </reaction>
    <physiologicalReaction direction="left-to-right" evidence="21">
        <dbReference type="Rhea" id="RHEA:10273"/>
    </physiologicalReaction>
</comment>
<dbReference type="PROSITE" id="PS50088">
    <property type="entry name" value="ANK_REPEAT"/>
    <property type="match status" value="2"/>
</dbReference>
<sequence>MGNSKSHICCDVGLCKISRNMKSNKENTLAVNSVEEEKRNPQENASKLTRSGAKSRSYKRAMATPKYEGEVASSSSPIEHKDDKSNGCDVCSDTCDWTDNACIGRHFWIDSDASANLCYLSDYECTKSGPRKKCTSCKIVVHTKCIEQLERINFRCKPTYREIQAKGLQDNSMRHHWVHRRKQDGKCEHCGKSFQHMLSFQNKDIISISCSWCKIAYHNKVECFSMRRIDELCELGVHANTIVPPSWVVKIPKKHGKSSSIKRNSFKKKSVKRKSTKERKPFVIKPSGTSQKKPLLVFINPKSGGNQGLKIMHKFQWLLNPRQVFDLSRGGPREGLELYRKVPNLRILACGGDGTVGWVLSELDRLKVNPLPAVAILPLGTGNDLSRVLNWGGGYADEPLSKILLHVEEGTVVHLDRWNLDVSPNDGGEKDNDSDVEDKLPLNVMNNYFSFGFDAEVCLGFHNWRESHPGKSSSRIKNLMLYGKASSTTFLQGKSKDFFKYTTLECDGVSLTDKLLEIKPLALLFLNISKYAGGTSPWGNPGRDEFLPQSNDDGLLEVVCFSSSSLAASRVGGHGERIAQCKSAVITTTKTIPMQVDGEPCRLASSRIRISRRNQVDMIEKTKRRNLGSSGSTDSSMPCPETIKVQIFCVEFKHYEKHCYNIAELRESGTYQRVILTSFCLCLKITLNRTIKYCLSDDWCFLDTTYPDRVYRVDVAQENIYNVVDILDGGVFIVDLEQSGNKKRPSDRTSVVSLPATIRDPKANPVSHCQAENGHDDITSASAPCTPVQMQKFTLPEEGVWVKIPEAKRNEQLMIEAAKNGDLEKMIELHQKSTSLSAGDHRGWRPLHYAARHGHKEVIRYIISNVPRCVLDLVEEEKGQTALHKAAFYQRRTICSLLVQAGASLTRTDYDGNTPRIQALKAQDKELAKYLETQEHLQIIASEDYETAV</sequence>
<comment type="pathway">
    <text evidence="22">Glycerolipid metabolism.</text>
</comment>
<name>A0A913YT42_EXADI</name>
<dbReference type="RefSeq" id="XP_028517687.1">
    <property type="nucleotide sequence ID" value="XM_028661886.1"/>
</dbReference>
<dbReference type="PROSITE" id="PS50297">
    <property type="entry name" value="ANK_REP_REGION"/>
    <property type="match status" value="2"/>
</dbReference>
<evidence type="ECO:0000259" key="26">
    <source>
        <dbReference type="PROSITE" id="PS50146"/>
    </source>
</evidence>
<dbReference type="Gene3D" id="3.40.50.10330">
    <property type="entry name" value="Probable inorganic polyphosphate/atp-NAD kinase, domain 1"/>
    <property type="match status" value="1"/>
</dbReference>
<evidence type="ECO:0000256" key="11">
    <source>
        <dbReference type="ARBA" id="ARBA00022741"/>
    </source>
</evidence>
<keyword evidence="18" id="KW-0966">Cell projection</keyword>
<feature type="repeat" description="ANK" evidence="23">
    <location>
        <begin position="842"/>
        <end position="865"/>
    </location>
</feature>
<feature type="compositionally biased region" description="Basic residues" evidence="25">
    <location>
        <begin position="264"/>
        <end position="277"/>
    </location>
</feature>
<evidence type="ECO:0000256" key="2">
    <source>
        <dbReference type="ARBA" id="ARBA00004236"/>
    </source>
</evidence>
<dbReference type="InterPro" id="IPR002110">
    <property type="entry name" value="Ankyrin_rpt"/>
</dbReference>
<evidence type="ECO:0000256" key="20">
    <source>
        <dbReference type="ARBA" id="ARBA00023400"/>
    </source>
</evidence>
<comment type="similarity">
    <text evidence="6 24">Belongs to the eukaryotic diacylglycerol kinase family.</text>
</comment>
<evidence type="ECO:0000256" key="5">
    <source>
        <dbReference type="ARBA" id="ARBA00005175"/>
    </source>
</evidence>
<keyword evidence="13 24" id="KW-0067">ATP-binding</keyword>
<dbReference type="Pfam" id="PF23578">
    <property type="entry name" value="DGKI"/>
    <property type="match status" value="1"/>
</dbReference>
<dbReference type="PANTHER" id="PTHR11255:SF80">
    <property type="entry name" value="EYE-SPECIFIC DIACYLGLYCEROL KINASE"/>
    <property type="match status" value="1"/>
</dbReference>
<keyword evidence="15" id="KW-0443">Lipid metabolism</keyword>
<dbReference type="Pfam" id="PF00023">
    <property type="entry name" value="Ank"/>
    <property type="match status" value="1"/>
</dbReference>
<keyword evidence="10" id="KW-0677">Repeat</keyword>
<dbReference type="KEGG" id="epa:110248113"/>
<dbReference type="GO" id="GO:0007200">
    <property type="term" value="P:phospholipase C-activating G protein-coupled receptor signaling pathway"/>
    <property type="evidence" value="ECO:0007669"/>
    <property type="project" value="InterPro"/>
</dbReference>
<dbReference type="Gene3D" id="2.60.200.40">
    <property type="match status" value="1"/>
</dbReference>
<feature type="domain" description="DAGKc" evidence="26">
    <location>
        <begin position="290"/>
        <end position="425"/>
    </location>
</feature>
<dbReference type="InterPro" id="IPR001206">
    <property type="entry name" value="Diacylglycerol_kinase_cat_dom"/>
</dbReference>
<dbReference type="Pfam" id="PF00130">
    <property type="entry name" value="C1_1"/>
    <property type="match status" value="1"/>
</dbReference>
<reference evidence="27" key="1">
    <citation type="submission" date="2022-11" db="UniProtKB">
        <authorList>
            <consortium name="EnsemblMetazoa"/>
        </authorList>
    </citation>
    <scope>IDENTIFICATION</scope>
</reference>
<evidence type="ECO:0000256" key="12">
    <source>
        <dbReference type="ARBA" id="ARBA00022777"/>
    </source>
</evidence>
<keyword evidence="8" id="KW-0963">Cytoplasm</keyword>
<dbReference type="GO" id="GO:0042995">
    <property type="term" value="C:cell projection"/>
    <property type="evidence" value="ECO:0007669"/>
    <property type="project" value="UniProtKB-SubCell"/>
</dbReference>
<dbReference type="FunFam" id="2.60.200.40:FF:000002">
    <property type="entry name" value="Diacylglycerol kinase"/>
    <property type="match status" value="1"/>
</dbReference>
<dbReference type="GO" id="GO:0005634">
    <property type="term" value="C:nucleus"/>
    <property type="evidence" value="ECO:0007669"/>
    <property type="project" value="UniProtKB-SubCell"/>
</dbReference>
<dbReference type="SMART" id="SM00045">
    <property type="entry name" value="DAGKa"/>
    <property type="match status" value="1"/>
</dbReference>
<dbReference type="GO" id="GO:0005829">
    <property type="term" value="C:cytosol"/>
    <property type="evidence" value="ECO:0007669"/>
    <property type="project" value="UniProtKB-SubCell"/>
</dbReference>
<dbReference type="PANTHER" id="PTHR11255">
    <property type="entry name" value="DIACYLGLYCEROL KINASE"/>
    <property type="match status" value="1"/>
</dbReference>
<evidence type="ECO:0000256" key="1">
    <source>
        <dbReference type="ARBA" id="ARBA00004123"/>
    </source>
</evidence>
<dbReference type="OrthoDB" id="242257at2759"/>
<dbReference type="SMART" id="SM00046">
    <property type="entry name" value="DAGKc"/>
    <property type="match status" value="1"/>
</dbReference>
<dbReference type="SUPFAM" id="SSF48403">
    <property type="entry name" value="Ankyrin repeat"/>
    <property type="match status" value="1"/>
</dbReference>
<dbReference type="InterPro" id="IPR037607">
    <property type="entry name" value="DGK"/>
</dbReference>
<dbReference type="FunFam" id="1.25.40.20:FF:000204">
    <property type="entry name" value="Diacylglycerol kinase"/>
    <property type="match status" value="1"/>
</dbReference>
<dbReference type="InterPro" id="IPR002219">
    <property type="entry name" value="PKC_DAG/PE"/>
</dbReference>
<evidence type="ECO:0000256" key="22">
    <source>
        <dbReference type="ARBA" id="ARBA00060536"/>
    </source>
</evidence>
<keyword evidence="16" id="KW-0472">Membrane</keyword>
<keyword evidence="9 24" id="KW-0808">Transferase</keyword>
<comment type="catalytic activity">
    <reaction evidence="19">
        <text>1,2-di-(9Z-octadecenoyl)-sn-glycerol + ATP = 1,2-di-(9Z-octadecenoyl)-sn-glycero-3-phosphate + ADP + H(+)</text>
        <dbReference type="Rhea" id="RHEA:40327"/>
        <dbReference type="ChEBI" id="CHEBI:15378"/>
        <dbReference type="ChEBI" id="CHEBI:30616"/>
        <dbReference type="ChEBI" id="CHEBI:52333"/>
        <dbReference type="ChEBI" id="CHEBI:74546"/>
        <dbReference type="ChEBI" id="CHEBI:456216"/>
    </reaction>
    <physiologicalReaction direction="left-to-right" evidence="19">
        <dbReference type="Rhea" id="RHEA:40328"/>
    </physiologicalReaction>
</comment>
<dbReference type="SMART" id="SM00109">
    <property type="entry name" value="C1"/>
    <property type="match status" value="2"/>
</dbReference>
<comment type="pathway">
    <text evidence="5">Lipid metabolism; glycerolipid metabolism.</text>
</comment>
<keyword evidence="7" id="KW-1003">Cell membrane</keyword>
<evidence type="ECO:0000256" key="21">
    <source>
        <dbReference type="ARBA" id="ARBA00023411"/>
    </source>
</evidence>
<dbReference type="Pfam" id="PF00609">
    <property type="entry name" value="DAGK_acc"/>
    <property type="match status" value="1"/>
</dbReference>
<dbReference type="InterPro" id="IPR017438">
    <property type="entry name" value="ATP-NAD_kinase_N"/>
</dbReference>
<feature type="region of interest" description="Disordered" evidence="25">
    <location>
        <begin position="258"/>
        <end position="278"/>
    </location>
</feature>
<dbReference type="Proteomes" id="UP000887567">
    <property type="component" value="Unplaced"/>
</dbReference>
<dbReference type="OMA" id="CTPNLMR"/>
<dbReference type="GeneID" id="110248113"/>
<dbReference type="InterPro" id="IPR016064">
    <property type="entry name" value="NAD/diacylglycerol_kinase_sf"/>
</dbReference>
<dbReference type="EC" id="2.7.1.107" evidence="24"/>
<evidence type="ECO:0000256" key="13">
    <source>
        <dbReference type="ARBA" id="ARBA00022840"/>
    </source>
</evidence>
<evidence type="ECO:0000256" key="18">
    <source>
        <dbReference type="ARBA" id="ARBA00023273"/>
    </source>
</evidence>
<dbReference type="SMART" id="SM00248">
    <property type="entry name" value="ANK"/>
    <property type="match status" value="3"/>
</dbReference>
<evidence type="ECO:0000256" key="23">
    <source>
        <dbReference type="PROSITE-ProRule" id="PRU00023"/>
    </source>
</evidence>
<evidence type="ECO:0000256" key="4">
    <source>
        <dbReference type="ARBA" id="ARBA00004514"/>
    </source>
</evidence>
<accession>A0A913YT42</accession>
<dbReference type="AlphaFoldDB" id="A0A913YT42"/>
<evidence type="ECO:0000256" key="25">
    <source>
        <dbReference type="SAM" id="MobiDB-lite"/>
    </source>
</evidence>
<feature type="compositionally biased region" description="Polar residues" evidence="25">
    <location>
        <begin position="42"/>
        <end position="54"/>
    </location>
</feature>
<feature type="repeat" description="ANK" evidence="23">
    <location>
        <begin position="878"/>
        <end position="910"/>
    </location>
</feature>
<dbReference type="Gene3D" id="1.25.40.20">
    <property type="entry name" value="Ankyrin repeat-containing domain"/>
    <property type="match status" value="1"/>
</dbReference>
<evidence type="ECO:0000256" key="17">
    <source>
        <dbReference type="ARBA" id="ARBA00023242"/>
    </source>
</evidence>
<evidence type="ECO:0000256" key="14">
    <source>
        <dbReference type="ARBA" id="ARBA00023043"/>
    </source>
</evidence>
<evidence type="ECO:0000256" key="7">
    <source>
        <dbReference type="ARBA" id="ARBA00022475"/>
    </source>
</evidence>
<dbReference type="SUPFAM" id="SSF111331">
    <property type="entry name" value="NAD kinase/diacylglycerol kinase-like"/>
    <property type="match status" value="1"/>
</dbReference>
<keyword evidence="11 24" id="KW-0547">Nucleotide-binding</keyword>
<dbReference type="Pfam" id="PF12796">
    <property type="entry name" value="Ank_2"/>
    <property type="match status" value="1"/>
</dbReference>
<dbReference type="CDD" id="cd20802">
    <property type="entry name" value="C1_DGK_typeIV_rpt1"/>
    <property type="match status" value="1"/>
</dbReference>
<keyword evidence="28" id="KW-1185">Reference proteome</keyword>
<protein>
    <recommendedName>
        <fullName evidence="24">Diacylglycerol kinase</fullName>
        <shortName evidence="24">DAG kinase</shortName>
        <ecNumber evidence="24">2.7.1.107</ecNumber>
    </recommendedName>
</protein>
<dbReference type="GO" id="GO:0004143">
    <property type="term" value="F:ATP-dependent diacylglycerol kinase activity"/>
    <property type="evidence" value="ECO:0007669"/>
    <property type="project" value="UniProtKB-EC"/>
</dbReference>
<comment type="catalytic activity">
    <reaction evidence="20">
        <text>1-octadecanoyl-2-(5Z,8Z,11Z,14Z-eicosatetraenoyl)-sn-glycerol + ATP = 1-octadecanoyl-2-(5Z,8Z,11Z,14Z-eicosatetraenoyl)-sn-glycero-3-phosphate + ADP + H(+)</text>
        <dbReference type="Rhea" id="RHEA:40323"/>
        <dbReference type="ChEBI" id="CHEBI:15378"/>
        <dbReference type="ChEBI" id="CHEBI:30616"/>
        <dbReference type="ChEBI" id="CHEBI:75728"/>
        <dbReference type="ChEBI" id="CHEBI:77091"/>
        <dbReference type="ChEBI" id="CHEBI:456216"/>
    </reaction>
    <physiologicalReaction direction="left-to-right" evidence="20">
        <dbReference type="Rhea" id="RHEA:40324"/>
    </physiologicalReaction>
</comment>
<dbReference type="GO" id="GO:0005524">
    <property type="term" value="F:ATP binding"/>
    <property type="evidence" value="ECO:0007669"/>
    <property type="project" value="UniProtKB-KW"/>
</dbReference>
<keyword evidence="14 23" id="KW-0040">ANK repeat</keyword>
<evidence type="ECO:0000256" key="3">
    <source>
        <dbReference type="ARBA" id="ARBA00004316"/>
    </source>
</evidence>
<evidence type="ECO:0000256" key="16">
    <source>
        <dbReference type="ARBA" id="ARBA00023136"/>
    </source>
</evidence>
<evidence type="ECO:0000256" key="15">
    <source>
        <dbReference type="ARBA" id="ARBA00023098"/>
    </source>
</evidence>
<dbReference type="GO" id="GO:0006629">
    <property type="term" value="P:lipid metabolic process"/>
    <property type="evidence" value="ECO:0007669"/>
    <property type="project" value="UniProtKB-KW"/>
</dbReference>
<keyword evidence="17" id="KW-0539">Nucleus</keyword>
<evidence type="ECO:0000256" key="19">
    <source>
        <dbReference type="ARBA" id="ARBA00023371"/>
    </source>
</evidence>